<feature type="region of interest" description="Disordered" evidence="6">
    <location>
        <begin position="1304"/>
        <end position="1355"/>
    </location>
</feature>
<reference evidence="8" key="2">
    <citation type="submission" date="2025-09" db="UniProtKB">
        <authorList>
            <consortium name="Ensembl"/>
        </authorList>
    </citation>
    <scope>IDENTIFICATION</scope>
</reference>
<feature type="compositionally biased region" description="Polar residues" evidence="6">
    <location>
        <begin position="1314"/>
        <end position="1335"/>
    </location>
</feature>
<dbReference type="Pfam" id="PF03607">
    <property type="entry name" value="DCX"/>
    <property type="match status" value="2"/>
</dbReference>
<feature type="region of interest" description="Disordered" evidence="6">
    <location>
        <begin position="631"/>
        <end position="688"/>
    </location>
</feature>
<organism evidence="8 9">
    <name type="scientific">Mola mola</name>
    <name type="common">Ocean sunfish</name>
    <name type="synonym">Tetraodon mola</name>
    <dbReference type="NCBI Taxonomy" id="94237"/>
    <lineage>
        <taxon>Eukaryota</taxon>
        <taxon>Metazoa</taxon>
        <taxon>Chordata</taxon>
        <taxon>Craniata</taxon>
        <taxon>Vertebrata</taxon>
        <taxon>Euteleostomi</taxon>
        <taxon>Actinopterygii</taxon>
        <taxon>Neopterygii</taxon>
        <taxon>Teleostei</taxon>
        <taxon>Neoteleostei</taxon>
        <taxon>Acanthomorphata</taxon>
        <taxon>Eupercaria</taxon>
        <taxon>Tetraodontiformes</taxon>
        <taxon>Molidae</taxon>
        <taxon>Mola</taxon>
    </lineage>
</organism>
<dbReference type="GO" id="GO:0060041">
    <property type="term" value="P:retina development in camera-type eye"/>
    <property type="evidence" value="ECO:0007669"/>
    <property type="project" value="TreeGrafter"/>
</dbReference>
<dbReference type="Proteomes" id="UP000261620">
    <property type="component" value="Unplaced"/>
</dbReference>
<sequence length="2548" mass="283710">MKDTPFGRSFGTPRHQSIIEPILSKRVCFYKSGDPQFSGLRMVINNRTFKTFDALLDSLSKKVPLLFGVRNITTPRGVHAVHTLDELEDGKSYICSDSRNVKPINLALAQKKLLPWYHARPVSSRRQTVQQARLFPGQNIHKKERAVVRTPKRLLVYRNGVPTVRHTVVLDKRTTPTFESILEYISELIQFHVVKLHTPEGRRVSLILCSGIVVAAGREPFRPANYNVQKSITATPLLTTNRKAIRRLKSFNRKLREESLKDVNSLPYASMSRNNPTNSVDLESGNVLESVAETEGDTCQGNGAAAQDCFLPTEDDIEKSFRVNQDGSMTVEMKVRLTIKEEETIHWTTTLTRSNAVNQLNVDCLPELEAEQEIESVKSHSLDVQSPVASTDTTKRDKTEDNNDEEPPSLGNGALSDRSNEEEDIKVHMGVVSPNRAPTPGYKQIREKQASVESIKSVTSEWIEEGVISSFSYKEQREPRAMTEQFCMVKQSTKPVPKPRRFNSVDGINMNSRNVSTFESAGMTEILQTESSGEEVTETVLHIYEQQTCQDHFLANICAQRMSASGISFCRPATSGTGQLSSNNEFEPECWRPSTASNSISIWRTESTSVPSDLTLPSLSTEANQATTIQQHFPNTTRGKGHPQQREVSKDKRVSAKSQVIKHVRRLPGKRQTQNSAEATKKRKQVKTFSSAGFIKKIYGNKSKSTKNTKLKKVPTQNGDGGVTTETSQKTDDTIKYILNNPKIQPILSKNTSETISPEKSKQNCVPNKSSQPQGILTRQTSVHTEKKKENESYYAKEIMSLLTLNASSSVTNEYVENWLEKTHKPTPYTDEEIKKIDAAVVIQTENNKCGENKNGLIVVAEEVKHLEVTSENRTCQKLKTDLLPDIVRRGSVKQRIQSFENKSNPSMEKKRASQQITHRDTTNSDTENCNRLAQNKIEEIKTHMSHCCSEMVPPGQNTPTEIPSDRENTPRLDKISLQNSTPSNSLSMDLPSPPPPNEIIELSNTEECVMDVSSALSSPLYRLSSVSSQISDNHPLSISPTSDHVILPIGHTMETTTSIHTDIPSMLGEMPLSRTPSIKRAPLVSSLSLDRKMSLRKACLDIYTLGCDSTSEGTTPSTPTNIVGDKELPNSICSTKIQLQSTTPTQENSTLDLKNNSSCCFSAYPSSLASEKRMSTTSISSSEASTPSDIPLKETRTNKTPLLAQREASSSPKPLVKKVKLRSSPSPDRKPETEKLSSEISQKIQNLSTTHNHPPDKTMSPNLGDRKPLAANASPSTEGKQMLFKPKLQNGLSPYSHSLDMVSPPVIHKSGGKSLTRNLSSDNASEPANVTQRRTLSERKHHQPLQPIMSTADQDKTLTFNSQADQSDNSKVNEGGDSVTEKIMGESQVKPQPFNVANQPNMKHILEEICYSIKSIRQITQNKRPSCLEKSNSLPDFSSHVASTFGSSSKALLAFLSVMTLKGGMTNLNMDELNVNNVSCAEALKMIDSLREIATIEESHKLKARLSNLQQSASKQLMQSWRGFQELRDKCMSRSTTPNDSEQELLTKATPDGDTDENIIDEMMDYFNIPKELKKELASLPEDVKNVSDDIEKMSTGYVVKVNEQNNVDVSTMIKKFTDIQKPKQSSAGNLMKTAMDKISDQQHKKTNAVANCQQDEPIDTQIHKEMQLYSPGLFEKENEVGKQEAKCYEEKSSRGKSNLNAVVSSNNFVGGGSCPPTAEEKYMKDNRHLIEVNMTIPANEETHDQEGSEQEGHGIASARKGLENKVSCEQSLSSSETDEHCSSEEERQVEREGIPQENREHDDLSDPEGHSAEKEDKQPRFNDYVELNASANGRVTSVEEKKPDVKFTELSKDTSPNPASPSNSEKEQLGQTGFTGWDASVEESTCNSDVDESSSEEVQTEVECAELKAIIEETFSLNEEEQESMEEKHLDVLSDQQQTTKNRRREDKLSSDCENHCADETKSEKTVEGDPSNMIENQHTYTKKDNSSLIKSDSLVMCDQFSADEDSGNDRSSCEENVEVEQPKSSSSIEEDLSYYEKESSSEEEHIDRYIKENCQEYQEAYLAAHTEVKTCENAIKKVMYPSKEGISQSIAERVVLLEKRVADAQRRNNTTVPSSMRRFSQRNPPLESDGEDSEFPTLESVLGTRSAPQSSLSFSYDSCGVIPTELEGNRVRSIREMFLAKSATDIQHGCFPSPNRSELSELRAETSVSGGYQSQTSSDLSSGEDDSPRKSITKGFVRRTIERLYGKKDANPVEVANERPPSAPKQKKIFSPFHNTQSKAVSELSYFNSTNALDTLSEATRCNAFNAQVRPEDSVPVNDGHWILRESTVFRKSVSDPVGINKALTNALQGEGMYEDTKEKTPYSLFSKNSELEDNNNSFSRKCTYFSLPHASDSDHTANEKNGTLPAVSITDFKMIDNKVHPLVELPPDGEVVVAQPGRGQGVVNRRVQEQDMLDVLYNFCGQNCPILKKKNQHLKSHIIHSSTNKAIDSLGEIKIHHSYSIGYSALLNGVQYMAQLGKPKHFRQVGLTIVEYTINAQAKLLTLP</sequence>
<comment type="subcellular location">
    <subcellularLocation>
        <location evidence="1">Cell projection</location>
    </subcellularLocation>
    <subcellularLocation>
        <location evidence="2">Cytoplasm</location>
    </subcellularLocation>
</comment>
<feature type="region of interest" description="Disordered" evidence="6">
    <location>
        <begin position="1175"/>
        <end position="1281"/>
    </location>
</feature>
<dbReference type="GO" id="GO:0035082">
    <property type="term" value="P:axoneme assembly"/>
    <property type="evidence" value="ECO:0007669"/>
    <property type="project" value="TreeGrafter"/>
</dbReference>
<evidence type="ECO:0000256" key="5">
    <source>
        <dbReference type="ARBA" id="ARBA00023273"/>
    </source>
</evidence>
<feature type="compositionally biased region" description="Basic and acidic residues" evidence="6">
    <location>
        <begin position="1946"/>
        <end position="1970"/>
    </location>
</feature>
<feature type="domain" description="Doublecortin" evidence="7">
    <location>
        <begin position="152"/>
        <end position="227"/>
    </location>
</feature>
<dbReference type="PANTHER" id="PTHR23005:SF4">
    <property type="entry name" value="OXYGEN-REGULATED PROTEIN 1"/>
    <property type="match status" value="1"/>
</dbReference>
<feature type="compositionally biased region" description="Basic residues" evidence="6">
    <location>
        <begin position="660"/>
        <end position="669"/>
    </location>
</feature>
<feature type="compositionally biased region" description="Basic and acidic residues" evidence="6">
    <location>
        <begin position="1743"/>
        <end position="1754"/>
    </location>
</feature>
<feature type="compositionally biased region" description="Polar residues" evidence="6">
    <location>
        <begin position="382"/>
        <end position="392"/>
    </location>
</feature>
<evidence type="ECO:0000259" key="7">
    <source>
        <dbReference type="PROSITE" id="PS50309"/>
    </source>
</evidence>
<feature type="region of interest" description="Disordered" evidence="6">
    <location>
        <begin position="1743"/>
        <end position="1903"/>
    </location>
</feature>
<feature type="compositionally biased region" description="Basic and acidic residues" evidence="6">
    <location>
        <begin position="2037"/>
        <end position="2048"/>
    </location>
</feature>
<keyword evidence="3" id="KW-0963">Cytoplasm</keyword>
<feature type="compositionally biased region" description="Basic and acidic residues" evidence="6">
    <location>
        <begin position="1839"/>
        <end position="1854"/>
    </location>
</feature>
<feature type="region of interest" description="Disordered" evidence="6">
    <location>
        <begin position="706"/>
        <end position="728"/>
    </location>
</feature>
<evidence type="ECO:0000256" key="1">
    <source>
        <dbReference type="ARBA" id="ARBA00004316"/>
    </source>
</evidence>
<feature type="compositionally biased region" description="Acidic residues" evidence="6">
    <location>
        <begin position="1891"/>
        <end position="1903"/>
    </location>
</feature>
<reference evidence="8" key="1">
    <citation type="submission" date="2025-08" db="UniProtKB">
        <authorList>
            <consortium name="Ensembl"/>
        </authorList>
    </citation>
    <scope>IDENTIFICATION</scope>
</reference>
<evidence type="ECO:0000256" key="3">
    <source>
        <dbReference type="ARBA" id="ARBA00022490"/>
    </source>
</evidence>
<feature type="compositionally biased region" description="Basic and acidic residues" evidence="6">
    <location>
        <begin position="644"/>
        <end position="654"/>
    </location>
</feature>
<feature type="region of interest" description="Disordered" evidence="6">
    <location>
        <begin position="376"/>
        <end position="421"/>
    </location>
</feature>
<dbReference type="InterPro" id="IPR036572">
    <property type="entry name" value="Doublecortin_dom_sf"/>
</dbReference>
<keyword evidence="4" id="KW-0677">Repeat</keyword>
<dbReference type="PANTHER" id="PTHR23005">
    <property type="entry name" value="RETINITIS PIGMENTOSA 1 PROTEIN"/>
    <property type="match status" value="1"/>
</dbReference>
<protein>
    <recommendedName>
        <fullName evidence="7">Doublecortin domain-containing protein</fullName>
    </recommendedName>
</protein>
<feature type="region of interest" description="Disordered" evidence="6">
    <location>
        <begin position="1917"/>
        <end position="1989"/>
    </location>
</feature>
<evidence type="ECO:0000256" key="6">
    <source>
        <dbReference type="SAM" id="MobiDB-lite"/>
    </source>
</evidence>
<feature type="compositionally biased region" description="Polar residues" evidence="6">
    <location>
        <begin position="1239"/>
        <end position="1253"/>
    </location>
</feature>
<feature type="compositionally biased region" description="Basic and acidic residues" evidence="6">
    <location>
        <begin position="1228"/>
        <end position="1238"/>
    </location>
</feature>
<feature type="region of interest" description="Disordered" evidence="6">
    <location>
        <begin position="2109"/>
        <end position="2138"/>
    </location>
</feature>
<evidence type="ECO:0000313" key="8">
    <source>
        <dbReference type="Ensembl" id="ENSMMOP00000005132.1"/>
    </source>
</evidence>
<feature type="compositionally biased region" description="Polar residues" evidence="6">
    <location>
        <begin position="2209"/>
        <end position="2224"/>
    </location>
</feature>
<feature type="region of interest" description="Disordered" evidence="6">
    <location>
        <begin position="899"/>
        <end position="929"/>
    </location>
</feature>
<dbReference type="PROSITE" id="PS50309">
    <property type="entry name" value="DC"/>
    <property type="match status" value="2"/>
</dbReference>
<feature type="domain" description="Doublecortin" evidence="7">
    <location>
        <begin position="25"/>
        <end position="107"/>
    </location>
</feature>
<evidence type="ECO:0000256" key="4">
    <source>
        <dbReference type="ARBA" id="ARBA00022737"/>
    </source>
</evidence>
<evidence type="ECO:0000256" key="2">
    <source>
        <dbReference type="ARBA" id="ARBA00004496"/>
    </source>
</evidence>
<keyword evidence="9" id="KW-1185">Reference proteome</keyword>
<dbReference type="GO" id="GO:0035556">
    <property type="term" value="P:intracellular signal transduction"/>
    <property type="evidence" value="ECO:0007669"/>
    <property type="project" value="InterPro"/>
</dbReference>
<dbReference type="STRING" id="94237.ENSMMOP00000005132"/>
<dbReference type="Gene3D" id="3.10.20.230">
    <property type="entry name" value="Doublecortin domain"/>
    <property type="match status" value="2"/>
</dbReference>
<dbReference type="InterPro" id="IPR003533">
    <property type="entry name" value="Doublecortin_dom"/>
</dbReference>
<feature type="compositionally biased region" description="Low complexity" evidence="6">
    <location>
        <begin position="1176"/>
        <end position="1189"/>
    </location>
</feature>
<dbReference type="GO" id="GO:0005930">
    <property type="term" value="C:axoneme"/>
    <property type="evidence" value="ECO:0007669"/>
    <property type="project" value="TreeGrafter"/>
</dbReference>
<feature type="compositionally biased region" description="Basic and acidic residues" evidence="6">
    <location>
        <begin position="1779"/>
        <end position="1822"/>
    </location>
</feature>
<feature type="compositionally biased region" description="Basic and acidic residues" evidence="6">
    <location>
        <begin position="964"/>
        <end position="975"/>
    </location>
</feature>
<feature type="compositionally biased region" description="Polar residues" evidence="6">
    <location>
        <begin position="2110"/>
        <end position="2126"/>
    </location>
</feature>
<evidence type="ECO:0000313" key="9">
    <source>
        <dbReference type="Proteomes" id="UP000261620"/>
    </source>
</evidence>
<feature type="compositionally biased region" description="Polar residues" evidence="6">
    <location>
        <begin position="763"/>
        <end position="783"/>
    </location>
</feature>
<feature type="compositionally biased region" description="Polar residues" evidence="6">
    <location>
        <begin position="1855"/>
        <end position="1876"/>
    </location>
</feature>
<feature type="compositionally biased region" description="Basic and acidic residues" evidence="6">
    <location>
        <begin position="908"/>
        <end position="923"/>
    </location>
</feature>
<dbReference type="SUPFAM" id="SSF89837">
    <property type="entry name" value="Doublecortin (DC)"/>
    <property type="match status" value="2"/>
</dbReference>
<feature type="region of interest" description="Disordered" evidence="6">
    <location>
        <begin position="949"/>
        <end position="993"/>
    </location>
</feature>
<feature type="region of interest" description="Disordered" evidence="6">
    <location>
        <begin position="2003"/>
        <end position="2048"/>
    </location>
</feature>
<name>A0A3Q3W0V2_MOLML</name>
<feature type="region of interest" description="Disordered" evidence="6">
    <location>
        <begin position="2189"/>
        <end position="2236"/>
    </location>
</feature>
<dbReference type="OMA" id="FCGEHCP"/>
<dbReference type="GO" id="GO:0043005">
    <property type="term" value="C:neuron projection"/>
    <property type="evidence" value="ECO:0007669"/>
    <property type="project" value="UniProtKB-ARBA"/>
</dbReference>
<dbReference type="Ensembl" id="ENSMMOT00000005226.1">
    <property type="protein sequence ID" value="ENSMMOP00000005132.1"/>
    <property type="gene ID" value="ENSMMOG00000004088.1"/>
</dbReference>
<dbReference type="GO" id="GO:0042461">
    <property type="term" value="P:photoreceptor cell development"/>
    <property type="evidence" value="ECO:0007669"/>
    <property type="project" value="TreeGrafter"/>
</dbReference>
<dbReference type="SMART" id="SM00537">
    <property type="entry name" value="DCX"/>
    <property type="match status" value="2"/>
</dbReference>
<proteinExistence type="predicted"/>
<accession>A0A3Q3W0V2</accession>
<feature type="region of interest" description="Disordered" evidence="6">
    <location>
        <begin position="753"/>
        <end position="789"/>
    </location>
</feature>
<keyword evidence="5" id="KW-0966">Cell projection</keyword>